<comment type="function">
    <text evidence="4">Forms part of the ribosomal stalk which helps the ribosome interact with GTP-bound translation factors. Is thus essential for accurate translation.</text>
</comment>
<reference evidence="7 8" key="1">
    <citation type="journal article" date="2014" name="Genome Announc.">
        <title>Complete Genome Sequence of Mycoplasma bovoculi Strain M165/69T (ATCC 29104).</title>
        <authorList>
            <person name="Calcutt M.J."/>
            <person name="Foecking M.F."/>
        </authorList>
    </citation>
    <scope>NUCLEOTIDE SEQUENCE [LARGE SCALE GENOMIC DNA]</scope>
    <source>
        <strain evidence="7">M165/69</strain>
    </source>
</reference>
<dbReference type="eggNOG" id="COG0222">
    <property type="taxonomic scope" value="Bacteria"/>
</dbReference>
<organism evidence="7 8">
    <name type="scientific">Mesomycoplasma bovoculi M165/69</name>
    <dbReference type="NCBI Taxonomy" id="743966"/>
    <lineage>
        <taxon>Bacteria</taxon>
        <taxon>Bacillati</taxon>
        <taxon>Mycoplasmatota</taxon>
        <taxon>Mycoplasmoidales</taxon>
        <taxon>Metamycoplasmataceae</taxon>
        <taxon>Mesomycoplasma</taxon>
    </lineage>
</organism>
<dbReference type="Pfam" id="PF16320">
    <property type="entry name" value="Ribosomal_L12_N"/>
    <property type="match status" value="1"/>
</dbReference>
<evidence type="ECO:0000256" key="3">
    <source>
        <dbReference type="ARBA" id="ARBA00023274"/>
    </source>
</evidence>
<protein>
    <recommendedName>
        <fullName evidence="4">Large ribosomal subunit protein bL12</fullName>
    </recommendedName>
</protein>
<evidence type="ECO:0000313" key="7">
    <source>
        <dbReference type="EMBL" id="AHH45044.1"/>
    </source>
</evidence>
<dbReference type="InterPro" id="IPR013823">
    <property type="entry name" value="Ribosomal_bL12_C"/>
</dbReference>
<dbReference type="NCBIfam" id="TIGR00855">
    <property type="entry name" value="L12"/>
    <property type="match status" value="1"/>
</dbReference>
<proteinExistence type="inferred from homology"/>
<dbReference type="GO" id="GO:0003729">
    <property type="term" value="F:mRNA binding"/>
    <property type="evidence" value="ECO:0007669"/>
    <property type="project" value="TreeGrafter"/>
</dbReference>
<dbReference type="InterPro" id="IPR014719">
    <property type="entry name" value="Ribosomal_bL12_C/ClpS-like"/>
</dbReference>
<dbReference type="GO" id="GO:0006412">
    <property type="term" value="P:translation"/>
    <property type="evidence" value="ECO:0007669"/>
    <property type="project" value="UniProtKB-UniRule"/>
</dbReference>
<gene>
    <name evidence="4 7" type="primary">rplL</name>
    <name evidence="7" type="ORF">MYB_00160</name>
</gene>
<keyword evidence="3 4" id="KW-0687">Ribonucleoprotein</keyword>
<dbReference type="HAMAP" id="MF_00368">
    <property type="entry name" value="Ribosomal_bL12"/>
    <property type="match status" value="1"/>
</dbReference>
<comment type="subunit">
    <text evidence="4">Homodimer. Part of the ribosomal stalk of the 50S ribosomal subunit. Forms a multimeric L10(L12)X complex, where L10 forms an elongated spine to which 2 to 4 L12 dimers bind in a sequential fashion. Binds GTP-bound translation factors.</text>
</comment>
<feature type="domain" description="Large ribosomal subunit protein bL12 oligomerization" evidence="6">
    <location>
        <begin position="5"/>
        <end position="49"/>
    </location>
</feature>
<dbReference type="PANTHER" id="PTHR45987:SF4">
    <property type="entry name" value="LARGE RIBOSOMAL SUBUNIT PROTEIN BL12M"/>
    <property type="match status" value="1"/>
</dbReference>
<dbReference type="InterPro" id="IPR008932">
    <property type="entry name" value="Ribosomal_bL12_oligo"/>
</dbReference>
<dbReference type="PATRIC" id="fig|743966.3.peg.31"/>
<evidence type="ECO:0000256" key="4">
    <source>
        <dbReference type="HAMAP-Rule" id="MF_00368"/>
    </source>
</evidence>
<dbReference type="AlphaFoldDB" id="W5US43"/>
<comment type="similarity">
    <text evidence="1 4">Belongs to the bacterial ribosomal protein bL12 family.</text>
</comment>
<dbReference type="InterPro" id="IPR000206">
    <property type="entry name" value="Ribosomal_bL12"/>
</dbReference>
<keyword evidence="8" id="KW-1185">Reference proteome</keyword>
<evidence type="ECO:0000259" key="6">
    <source>
        <dbReference type="Pfam" id="PF16320"/>
    </source>
</evidence>
<evidence type="ECO:0000256" key="1">
    <source>
        <dbReference type="ARBA" id="ARBA00007197"/>
    </source>
</evidence>
<keyword evidence="2 4" id="KW-0689">Ribosomal protein</keyword>
<evidence type="ECO:0000256" key="2">
    <source>
        <dbReference type="ARBA" id="ARBA00022980"/>
    </source>
</evidence>
<accession>W5US43</accession>
<dbReference type="HOGENOM" id="CLU_086499_3_2_14"/>
<dbReference type="Proteomes" id="UP000019229">
    <property type="component" value="Chromosome"/>
</dbReference>
<feature type="domain" description="Large ribosomal subunit protein bL12 C-terminal" evidence="5">
    <location>
        <begin position="55"/>
        <end position="119"/>
    </location>
</feature>
<dbReference type="Pfam" id="PF00542">
    <property type="entry name" value="Ribosomal_L12"/>
    <property type="match status" value="1"/>
</dbReference>
<dbReference type="STRING" id="743966.MYB_00160"/>
<dbReference type="GO" id="GO:0022625">
    <property type="term" value="C:cytosolic large ribosomal subunit"/>
    <property type="evidence" value="ECO:0007669"/>
    <property type="project" value="TreeGrafter"/>
</dbReference>
<dbReference type="SUPFAM" id="SSF54736">
    <property type="entry name" value="ClpS-like"/>
    <property type="match status" value="1"/>
</dbReference>
<dbReference type="Gene3D" id="3.30.1390.10">
    <property type="match status" value="1"/>
</dbReference>
<dbReference type="Gene3D" id="1.20.5.710">
    <property type="entry name" value="Single helix bin"/>
    <property type="match status" value="1"/>
</dbReference>
<dbReference type="GO" id="GO:0003735">
    <property type="term" value="F:structural constituent of ribosome"/>
    <property type="evidence" value="ECO:0007669"/>
    <property type="project" value="InterPro"/>
</dbReference>
<dbReference type="RefSeq" id="WP_022934844.1">
    <property type="nucleotide sequence ID" value="NZ_CP007154.1"/>
</dbReference>
<dbReference type="EMBL" id="CP007154">
    <property type="protein sequence ID" value="AHH45044.1"/>
    <property type="molecule type" value="Genomic_DNA"/>
</dbReference>
<evidence type="ECO:0000313" key="8">
    <source>
        <dbReference type="Proteomes" id="UP000019229"/>
    </source>
</evidence>
<evidence type="ECO:0000259" key="5">
    <source>
        <dbReference type="Pfam" id="PF00542"/>
    </source>
</evidence>
<dbReference type="OrthoDB" id="9811748at2"/>
<dbReference type="FunFam" id="3.30.1390.10:FF:000001">
    <property type="entry name" value="50S ribosomal protein L7/L12"/>
    <property type="match status" value="1"/>
</dbReference>
<dbReference type="InterPro" id="IPR036235">
    <property type="entry name" value="Ribosomal_bL12_oligo_N_sf"/>
</dbReference>
<name>W5US43_9BACT</name>
<dbReference type="SUPFAM" id="SSF48300">
    <property type="entry name" value="Ribosomal protein L7/12, oligomerisation (N-terminal) domain"/>
    <property type="match status" value="1"/>
</dbReference>
<dbReference type="KEGG" id="mbc:MYB_00160"/>
<sequence>MAKITKDQFIESLKEMSIKEVMELVQALKDEFGIDPSAVAVAAAPEKAEAKSEVTVTLKSAGQEKVKVIKVVKELFNLGLMEAKKIADSAPAVLKENVSPAEAEEIAKKLQEVGAEVSID</sequence>
<dbReference type="PANTHER" id="PTHR45987">
    <property type="entry name" value="39S RIBOSOMAL PROTEIN L12"/>
    <property type="match status" value="1"/>
</dbReference>
<dbReference type="CDD" id="cd00387">
    <property type="entry name" value="Ribosomal_L7_L12"/>
    <property type="match status" value="1"/>
</dbReference>